<reference evidence="3" key="1">
    <citation type="submission" date="2016-10" db="EMBL/GenBank/DDBJ databases">
        <authorList>
            <person name="Varghese N."/>
            <person name="Submissions S."/>
        </authorList>
    </citation>
    <scope>NUCLEOTIDE SEQUENCE [LARGE SCALE GENOMIC DNA]</scope>
    <source>
        <strain evidence="3">DSM 24499</strain>
    </source>
</reference>
<dbReference type="Proteomes" id="UP000199438">
    <property type="component" value="Unassembled WGS sequence"/>
</dbReference>
<dbReference type="Gene3D" id="1.10.3210.10">
    <property type="entry name" value="Hypothetical protein af1432"/>
    <property type="match status" value="1"/>
</dbReference>
<dbReference type="InterPro" id="IPR006674">
    <property type="entry name" value="HD_domain"/>
</dbReference>
<dbReference type="RefSeq" id="WP_092541454.1">
    <property type="nucleotide sequence ID" value="NZ_FOKV01000002.1"/>
</dbReference>
<dbReference type="OrthoDB" id="5728337at2"/>
<name>A0A1I1GSN6_9FLAO</name>
<gene>
    <name evidence="2" type="ORF">SAMN04487907_102397</name>
</gene>
<evidence type="ECO:0000259" key="1">
    <source>
        <dbReference type="SMART" id="SM00471"/>
    </source>
</evidence>
<dbReference type="EMBL" id="FOKV01000002">
    <property type="protein sequence ID" value="SFC14664.1"/>
    <property type="molecule type" value="Genomic_DNA"/>
</dbReference>
<proteinExistence type="predicted"/>
<protein>
    <submittedName>
        <fullName evidence="2">HD domain-containing protein</fullName>
    </submittedName>
</protein>
<dbReference type="SMART" id="SM00471">
    <property type="entry name" value="HDc"/>
    <property type="match status" value="1"/>
</dbReference>
<dbReference type="AlphaFoldDB" id="A0A1I1GSN6"/>
<dbReference type="Pfam" id="PF01966">
    <property type="entry name" value="HD"/>
    <property type="match status" value="1"/>
</dbReference>
<evidence type="ECO:0000313" key="2">
    <source>
        <dbReference type="EMBL" id="SFC14664.1"/>
    </source>
</evidence>
<keyword evidence="3" id="KW-1185">Reference proteome</keyword>
<dbReference type="InterPro" id="IPR003607">
    <property type="entry name" value="HD/PDEase_dom"/>
</dbReference>
<sequence>MMLVEMLNYRYQEHTSVIRLAMDHCHNLLNNSRCGKLPYHNIQHTFEVYQYVQKIADYENLTTEEKEIVVLASLFHDTGNSNTYKGHEKISADNAYAFLYNIGYPEENIKKVCNCIRATQMPQAPKTKIEEILCDADLAHLGTNAFRSKNKLLRSEWFKCFNKNYTDKEWLENNICFLESHSYFTSYGKDILLPKKQKNLQLLKQAYNRLLAKQ</sequence>
<dbReference type="STRING" id="1334022.SAMN04487907_102397"/>
<feature type="domain" description="HD/PDEase" evidence="1">
    <location>
        <begin position="37"/>
        <end position="151"/>
    </location>
</feature>
<dbReference type="SUPFAM" id="SSF109604">
    <property type="entry name" value="HD-domain/PDEase-like"/>
    <property type="match status" value="1"/>
</dbReference>
<accession>A0A1I1GSN6</accession>
<organism evidence="2 3">
    <name type="scientific">Zunongwangia mangrovi</name>
    <dbReference type="NCBI Taxonomy" id="1334022"/>
    <lineage>
        <taxon>Bacteria</taxon>
        <taxon>Pseudomonadati</taxon>
        <taxon>Bacteroidota</taxon>
        <taxon>Flavobacteriia</taxon>
        <taxon>Flavobacteriales</taxon>
        <taxon>Flavobacteriaceae</taxon>
        <taxon>Zunongwangia</taxon>
    </lineage>
</organism>
<dbReference type="CDD" id="cd00077">
    <property type="entry name" value="HDc"/>
    <property type="match status" value="1"/>
</dbReference>
<evidence type="ECO:0000313" key="3">
    <source>
        <dbReference type="Proteomes" id="UP000199438"/>
    </source>
</evidence>